<evidence type="ECO:0000256" key="4">
    <source>
        <dbReference type="ARBA" id="ARBA00022692"/>
    </source>
</evidence>
<dbReference type="GO" id="GO:0004252">
    <property type="term" value="F:serine-type endopeptidase activity"/>
    <property type="evidence" value="ECO:0007669"/>
    <property type="project" value="InterPro"/>
</dbReference>
<evidence type="ECO:0000256" key="3">
    <source>
        <dbReference type="ARBA" id="ARBA00022670"/>
    </source>
</evidence>
<dbReference type="GO" id="GO:0016020">
    <property type="term" value="C:membrane"/>
    <property type="evidence" value="ECO:0007669"/>
    <property type="project" value="UniProtKB-SubCell"/>
</dbReference>
<dbReference type="Pfam" id="PF01694">
    <property type="entry name" value="Rhomboid"/>
    <property type="match status" value="1"/>
</dbReference>
<dbReference type="PANTHER" id="PTHR43066:SF1">
    <property type="entry name" value="RHOMBOID PROTEIN 2"/>
    <property type="match status" value="1"/>
</dbReference>
<dbReference type="Gene3D" id="1.20.1540.10">
    <property type="entry name" value="Rhomboid-like"/>
    <property type="match status" value="1"/>
</dbReference>
<protein>
    <recommendedName>
        <fullName evidence="10">Peptidase S54 rhomboid domain-containing protein</fullName>
    </recommendedName>
</protein>
<accession>A0AAD7UCI9</accession>
<comment type="caution">
    <text evidence="11">The sequence shown here is derived from an EMBL/GenBank/DDBJ whole genome shotgun (WGS) entry which is preliminary data.</text>
</comment>
<keyword evidence="6 9" id="KW-1133">Transmembrane helix</keyword>
<evidence type="ECO:0000259" key="10">
    <source>
        <dbReference type="Pfam" id="PF01694"/>
    </source>
</evidence>
<evidence type="ECO:0000256" key="1">
    <source>
        <dbReference type="ARBA" id="ARBA00004141"/>
    </source>
</evidence>
<feature type="transmembrane region" description="Helical" evidence="9">
    <location>
        <begin position="118"/>
        <end position="134"/>
    </location>
</feature>
<dbReference type="Proteomes" id="UP001230188">
    <property type="component" value="Unassembled WGS sequence"/>
</dbReference>
<comment type="similarity">
    <text evidence="2">Belongs to the peptidase S54 family.</text>
</comment>
<evidence type="ECO:0000256" key="6">
    <source>
        <dbReference type="ARBA" id="ARBA00022989"/>
    </source>
</evidence>
<dbReference type="PANTHER" id="PTHR43066">
    <property type="entry name" value="RHOMBOID-RELATED PROTEIN"/>
    <property type="match status" value="1"/>
</dbReference>
<evidence type="ECO:0000313" key="11">
    <source>
        <dbReference type="EMBL" id="KAJ8602485.1"/>
    </source>
</evidence>
<evidence type="ECO:0000313" key="12">
    <source>
        <dbReference type="Proteomes" id="UP001230188"/>
    </source>
</evidence>
<dbReference type="InterPro" id="IPR022764">
    <property type="entry name" value="Peptidase_S54_rhomboid_dom"/>
</dbReference>
<feature type="domain" description="Peptidase S54 rhomboid" evidence="10">
    <location>
        <begin position="51"/>
        <end position="189"/>
    </location>
</feature>
<feature type="transmembrane region" description="Helical" evidence="9">
    <location>
        <begin position="92"/>
        <end position="112"/>
    </location>
</feature>
<feature type="region of interest" description="Disordered" evidence="8">
    <location>
        <begin position="272"/>
        <end position="324"/>
    </location>
</feature>
<proteinExistence type="inferred from homology"/>
<feature type="compositionally biased region" description="Acidic residues" evidence="8">
    <location>
        <begin position="282"/>
        <end position="291"/>
    </location>
</feature>
<dbReference type="GO" id="GO:0006508">
    <property type="term" value="P:proteolysis"/>
    <property type="evidence" value="ECO:0007669"/>
    <property type="project" value="UniProtKB-KW"/>
</dbReference>
<comment type="subcellular location">
    <subcellularLocation>
        <location evidence="1">Membrane</location>
        <topology evidence="1">Multi-pass membrane protein</topology>
    </subcellularLocation>
</comment>
<reference evidence="11" key="1">
    <citation type="submission" date="2023-01" db="EMBL/GenBank/DDBJ databases">
        <title>Metagenome sequencing of chrysophaentin producing Chrysophaeum taylorii.</title>
        <authorList>
            <person name="Davison J."/>
            <person name="Bewley C."/>
        </authorList>
    </citation>
    <scope>NUCLEOTIDE SEQUENCE</scope>
    <source>
        <strain evidence="11">NIES-1699</strain>
    </source>
</reference>
<feature type="transmembrane region" description="Helical" evidence="9">
    <location>
        <begin position="146"/>
        <end position="168"/>
    </location>
</feature>
<keyword evidence="7 9" id="KW-0472">Membrane</keyword>
<sequence>MPPFLRRSVPPLATCVAIGINVAVAVVQFSVVDTRTLREYTLSPDAVIYRGEYYRIVTSAFLHSGALHLGVNMASMATIGQSLEERFGTARLAAWLVVATFLSGTVHCAIALLDRRYMVQHSLGFSGVLFALIVGESWRSTASRSLFGMVVVPARFYPLAALVAIQVVLPNVSFLGHLGGLLAGALEYYGLLSCLLPSPALSARLDARVVASCDPYYVPAPSEAPETGRPADALRDAWRLARHLISFAASFVGLAACATRVSTACARTCATRRHVGGQQPRDDDDDDDEDLEARVPMMPQEKTISSSKKRGETEPGAHTPTISI</sequence>
<evidence type="ECO:0000256" key="5">
    <source>
        <dbReference type="ARBA" id="ARBA00022801"/>
    </source>
</evidence>
<dbReference type="AlphaFoldDB" id="A0AAD7UCI9"/>
<feature type="transmembrane region" description="Helical" evidence="9">
    <location>
        <begin position="174"/>
        <end position="196"/>
    </location>
</feature>
<keyword evidence="5" id="KW-0378">Hydrolase</keyword>
<evidence type="ECO:0000256" key="8">
    <source>
        <dbReference type="SAM" id="MobiDB-lite"/>
    </source>
</evidence>
<evidence type="ECO:0000256" key="9">
    <source>
        <dbReference type="SAM" id="Phobius"/>
    </source>
</evidence>
<keyword evidence="4 9" id="KW-0812">Transmembrane</keyword>
<keyword evidence="3" id="KW-0645">Protease</keyword>
<dbReference type="InterPro" id="IPR035952">
    <property type="entry name" value="Rhomboid-like_sf"/>
</dbReference>
<gene>
    <name evidence="11" type="ORF">CTAYLR_001219</name>
</gene>
<feature type="transmembrane region" description="Helical" evidence="9">
    <location>
        <begin position="12"/>
        <end position="32"/>
    </location>
</feature>
<name>A0AAD7UCI9_9STRA</name>
<evidence type="ECO:0000256" key="7">
    <source>
        <dbReference type="ARBA" id="ARBA00023136"/>
    </source>
</evidence>
<dbReference type="SUPFAM" id="SSF144091">
    <property type="entry name" value="Rhomboid-like"/>
    <property type="match status" value="1"/>
</dbReference>
<keyword evidence="12" id="KW-1185">Reference proteome</keyword>
<evidence type="ECO:0000256" key="2">
    <source>
        <dbReference type="ARBA" id="ARBA00009045"/>
    </source>
</evidence>
<dbReference type="EMBL" id="JAQMWT010000379">
    <property type="protein sequence ID" value="KAJ8602485.1"/>
    <property type="molecule type" value="Genomic_DNA"/>
</dbReference>
<organism evidence="11 12">
    <name type="scientific">Chrysophaeum taylorii</name>
    <dbReference type="NCBI Taxonomy" id="2483200"/>
    <lineage>
        <taxon>Eukaryota</taxon>
        <taxon>Sar</taxon>
        <taxon>Stramenopiles</taxon>
        <taxon>Ochrophyta</taxon>
        <taxon>Pelagophyceae</taxon>
        <taxon>Pelagomonadales</taxon>
        <taxon>Pelagomonadaceae</taxon>
        <taxon>Chrysophaeum</taxon>
    </lineage>
</organism>